<evidence type="ECO:0000313" key="2">
    <source>
        <dbReference type="EMBL" id="CAL5996024.1"/>
    </source>
</evidence>
<protein>
    <submittedName>
        <fullName evidence="1">Uncharacterized protein</fullName>
    </submittedName>
</protein>
<accession>A0AA86RAY6</accession>
<name>A0AA86RAY6_9EUKA</name>
<gene>
    <name evidence="2" type="ORF">HINF_LOCUS14476</name>
    <name evidence="1" type="ORF">HINF_LOCUS58933</name>
</gene>
<dbReference type="Gene3D" id="1.25.10.10">
    <property type="entry name" value="Leucine-rich Repeat Variant"/>
    <property type="match status" value="1"/>
</dbReference>
<comment type="caution">
    <text evidence="1">The sequence shown here is derived from an EMBL/GenBank/DDBJ whole genome shotgun (WGS) entry which is preliminary data.</text>
</comment>
<dbReference type="InterPro" id="IPR016024">
    <property type="entry name" value="ARM-type_fold"/>
</dbReference>
<dbReference type="EMBL" id="CATOUU010001090">
    <property type="protein sequence ID" value="CAI9971288.1"/>
    <property type="molecule type" value="Genomic_DNA"/>
</dbReference>
<reference evidence="1" key="1">
    <citation type="submission" date="2023-06" db="EMBL/GenBank/DDBJ databases">
        <authorList>
            <person name="Kurt Z."/>
        </authorList>
    </citation>
    <scope>NUCLEOTIDE SEQUENCE</scope>
</reference>
<dbReference type="EMBL" id="CAXDID020000034">
    <property type="protein sequence ID" value="CAL5996024.1"/>
    <property type="molecule type" value="Genomic_DNA"/>
</dbReference>
<organism evidence="1">
    <name type="scientific">Hexamita inflata</name>
    <dbReference type="NCBI Taxonomy" id="28002"/>
    <lineage>
        <taxon>Eukaryota</taxon>
        <taxon>Metamonada</taxon>
        <taxon>Diplomonadida</taxon>
        <taxon>Hexamitidae</taxon>
        <taxon>Hexamitinae</taxon>
        <taxon>Hexamita</taxon>
    </lineage>
</organism>
<proteinExistence type="predicted"/>
<keyword evidence="3" id="KW-1185">Reference proteome</keyword>
<reference evidence="2 3" key="2">
    <citation type="submission" date="2024-07" db="EMBL/GenBank/DDBJ databases">
        <authorList>
            <person name="Akdeniz Z."/>
        </authorList>
    </citation>
    <scope>NUCLEOTIDE SEQUENCE [LARGE SCALE GENOMIC DNA]</scope>
</reference>
<dbReference type="Proteomes" id="UP001642409">
    <property type="component" value="Unassembled WGS sequence"/>
</dbReference>
<evidence type="ECO:0000313" key="3">
    <source>
        <dbReference type="Proteomes" id="UP001642409"/>
    </source>
</evidence>
<dbReference type="SUPFAM" id="SSF48371">
    <property type="entry name" value="ARM repeat"/>
    <property type="match status" value="1"/>
</dbReference>
<sequence length="738" mass="84202">MQLTQLIQSTVEYIDKNDIRESDVLMREVSEIFQTLLDTIKCSPITAEHVEPLISILLRIFQFTHWMRKLTAGTVIVYLLQNFPELFKAEIPRIHKVVAEQIKSDKRETRDIAAQVIASFDDENFNSFITNLNLKDDDNYVVREAISMTIGHRLKKQARLDLLPVLKQNLEYKSTQININYVHWYTQKAIVKCQLNKCTDMSMYELIKMSFDIPEMKVRKTAAEAAGILYATSQEGFKLMLEELKKITTFQPDIEYSIHTILMSISVALQILTGTHISFKILAYQVQPAEMMELTETIQNLYNKLPISFSGMKTLDGIYKSALISALIPKSETIKELLDRDEVMCLDGAINASIYMQRFQKQSNKSYILQLLLLCFYSSKAISVLAMRALYFSKLWAGQEININTFDFTGIEVDELIEFVALKSKSASCDIRMCAMRLMQQYITQQKIDSSKLDKIIAVLLQVLQNQKQSNMSALKAACDLTSLIAPQLSVQQQEKLNPIVEQLFYERQDCAGNLAKYFALIGHSRACQMLLIYAFDAVNLGLSEQCKIAAPVAVKYYNSAEFAEVVETLLDDDSLVLNGVSRLLHALKYQCQITVDAEILTVIKERADFFDEVTTVFDAYAEVLVNEDAKTTENYEHKLDSKVEFDPTPIETAIFLKNQWKKQQTLSGLEGIIQSQNKKLSEETIRLCQEIMYETTVQAETKQQLCASLLGSNCILPAQKEFDVKKNEVFDFNKING</sequence>
<evidence type="ECO:0000313" key="1">
    <source>
        <dbReference type="EMBL" id="CAI9971288.1"/>
    </source>
</evidence>
<dbReference type="InterPro" id="IPR011989">
    <property type="entry name" value="ARM-like"/>
</dbReference>
<dbReference type="AlphaFoldDB" id="A0AA86RAY6"/>